<dbReference type="Pfam" id="PF01370">
    <property type="entry name" value="Epimerase"/>
    <property type="match status" value="1"/>
</dbReference>
<dbReference type="Gene3D" id="3.40.50.720">
    <property type="entry name" value="NAD(P)-binding Rossmann-like Domain"/>
    <property type="match status" value="1"/>
</dbReference>
<organism evidence="3 4">
    <name type="scientific">Phaeodactylibacter xiamenensis</name>
    <dbReference type="NCBI Taxonomy" id="1524460"/>
    <lineage>
        <taxon>Bacteria</taxon>
        <taxon>Pseudomonadati</taxon>
        <taxon>Bacteroidota</taxon>
        <taxon>Saprospiria</taxon>
        <taxon>Saprospirales</taxon>
        <taxon>Haliscomenobacteraceae</taxon>
        <taxon>Phaeodactylibacter</taxon>
    </lineage>
</organism>
<evidence type="ECO:0000313" key="4">
    <source>
        <dbReference type="Proteomes" id="UP000029736"/>
    </source>
</evidence>
<dbReference type="PANTHER" id="PTHR10366:SF812">
    <property type="entry name" value="VPS9 DOMAIN-CONTAINING PROTEIN"/>
    <property type="match status" value="1"/>
</dbReference>
<dbReference type="CDD" id="cd05227">
    <property type="entry name" value="AR_SDR_e"/>
    <property type="match status" value="1"/>
</dbReference>
<accession>A0A098SCI0</accession>
<dbReference type="Proteomes" id="UP000029736">
    <property type="component" value="Unassembled WGS sequence"/>
</dbReference>
<dbReference type="PANTHER" id="PTHR10366">
    <property type="entry name" value="NAD DEPENDENT EPIMERASE/DEHYDRATASE"/>
    <property type="match status" value="1"/>
</dbReference>
<comment type="caution">
    <text evidence="3">The sequence shown here is derived from an EMBL/GenBank/DDBJ whole genome shotgun (WGS) entry which is preliminary data.</text>
</comment>
<dbReference type="OrthoDB" id="9778052at2"/>
<dbReference type="GO" id="GO:0016616">
    <property type="term" value="F:oxidoreductase activity, acting on the CH-OH group of donors, NAD or NADP as acceptor"/>
    <property type="evidence" value="ECO:0007669"/>
    <property type="project" value="TreeGrafter"/>
</dbReference>
<dbReference type="InterPro" id="IPR036291">
    <property type="entry name" value="NAD(P)-bd_dom_sf"/>
</dbReference>
<dbReference type="EMBL" id="JPOS01000018">
    <property type="protein sequence ID" value="KGE88752.1"/>
    <property type="molecule type" value="Genomic_DNA"/>
</dbReference>
<dbReference type="InterPro" id="IPR050425">
    <property type="entry name" value="NAD(P)_dehydrat-like"/>
</dbReference>
<dbReference type="STRING" id="1524460.IX84_08865"/>
<dbReference type="AlphaFoldDB" id="A0A098SCI0"/>
<dbReference type="InterPro" id="IPR001509">
    <property type="entry name" value="Epimerase_deHydtase"/>
</dbReference>
<reference evidence="3 4" key="1">
    <citation type="journal article" date="2014" name="Int. J. Syst. Evol. Microbiol.">
        <title>Phaeodactylibacter xiamenensis gen. nov., sp. nov., a member of the family Saprospiraceae isolated from the marine alga Phaeodactylum tricornutum.</title>
        <authorList>
            <person name="Chen Z.Jr."/>
            <person name="Lei X."/>
            <person name="Lai Q."/>
            <person name="Li Y."/>
            <person name="Zhang B."/>
            <person name="Zhang J."/>
            <person name="Zhang H."/>
            <person name="Yang L."/>
            <person name="Zheng W."/>
            <person name="Tian Y."/>
            <person name="Yu Z."/>
            <person name="Xu H.Jr."/>
            <person name="Zheng T."/>
        </authorList>
    </citation>
    <scope>NUCLEOTIDE SEQUENCE [LARGE SCALE GENOMIC DNA]</scope>
    <source>
        <strain evidence="3 4">KD52</strain>
    </source>
</reference>
<dbReference type="FunFam" id="3.40.50.720:FF:000336">
    <property type="entry name" value="Aldehyde reductase"/>
    <property type="match status" value="1"/>
</dbReference>
<keyword evidence="1" id="KW-0560">Oxidoreductase</keyword>
<evidence type="ECO:0000256" key="1">
    <source>
        <dbReference type="ARBA" id="ARBA00023002"/>
    </source>
</evidence>
<dbReference type="RefSeq" id="WP_044218651.1">
    <property type="nucleotide sequence ID" value="NZ_JBKAGJ010000073.1"/>
</dbReference>
<keyword evidence="4" id="KW-1185">Reference proteome</keyword>
<protein>
    <submittedName>
        <fullName evidence="3">Diaminohydroxyphosphoribosylaminopyrimidine deaminase</fullName>
    </submittedName>
</protein>
<evidence type="ECO:0000259" key="2">
    <source>
        <dbReference type="Pfam" id="PF01370"/>
    </source>
</evidence>
<proteinExistence type="predicted"/>
<sequence>MPVIDKERPVLVTGASGYIASWIVRFLLEEGHVVHATVRDKTQTEKVAHLTEIDSRESGQLRLFEADLLKPGSFAEAMKGCALVIHTASPFQLNTKDPQRSLIDPALKGTRNVLETAKHTPGVQRVVLTSSVAAIYGDAIELESAPGQVFTEDQWNESSSLRHQPYSYSKTVAEREAWKIAGTQSEWDLVTINPGFVMGPSLSQRTDGTSTQFMQSMANGQFKAGAPDLYFGVVDVREVARAHLLAGFISEAEGRHILSASEHSILEMSHMLRESYGDKYPFPKKLLPNIFLYLFGPFQGFSWNFLRRNLGYPLRFNNRKSRAKLGLKYRPVAETLREHILQLEKDGLL</sequence>
<name>A0A098SCI0_9BACT</name>
<feature type="domain" description="NAD-dependent epimerase/dehydratase" evidence="2">
    <location>
        <begin position="10"/>
        <end position="246"/>
    </location>
</feature>
<gene>
    <name evidence="3" type="ORF">IX84_08865</name>
</gene>
<dbReference type="SUPFAM" id="SSF51735">
    <property type="entry name" value="NAD(P)-binding Rossmann-fold domains"/>
    <property type="match status" value="1"/>
</dbReference>
<evidence type="ECO:0000313" key="3">
    <source>
        <dbReference type="EMBL" id="KGE88752.1"/>
    </source>
</evidence>